<dbReference type="Pfam" id="PF00400">
    <property type="entry name" value="WD40"/>
    <property type="match status" value="6"/>
</dbReference>
<dbReference type="InterPro" id="IPR036322">
    <property type="entry name" value="WD40_repeat_dom_sf"/>
</dbReference>
<feature type="compositionally biased region" description="Low complexity" evidence="6">
    <location>
        <begin position="490"/>
        <end position="502"/>
    </location>
</feature>
<dbReference type="AlphaFoldDB" id="A0A8H3F9Q8"/>
<dbReference type="PANTHER" id="PTHR19849:SF0">
    <property type="entry name" value="PHOSPHOLIPASE A-2-ACTIVATING PROTEIN"/>
    <property type="match status" value="1"/>
</dbReference>
<dbReference type="SMART" id="SM00320">
    <property type="entry name" value="WD40"/>
    <property type="match status" value="6"/>
</dbReference>
<dbReference type="GO" id="GO:0043161">
    <property type="term" value="P:proteasome-mediated ubiquitin-dependent protein catabolic process"/>
    <property type="evidence" value="ECO:0007669"/>
    <property type="project" value="TreeGrafter"/>
</dbReference>
<evidence type="ECO:0000259" key="8">
    <source>
        <dbReference type="PROSITE" id="PS51396"/>
    </source>
</evidence>
<keyword evidence="10" id="KW-1185">Reference proteome</keyword>
<evidence type="ECO:0000256" key="2">
    <source>
        <dbReference type="ARBA" id="ARBA00022490"/>
    </source>
</evidence>
<dbReference type="CDD" id="cd00200">
    <property type="entry name" value="WD40"/>
    <property type="match status" value="1"/>
</dbReference>
<keyword evidence="4" id="KW-0677">Repeat</keyword>
<dbReference type="GO" id="GO:0005634">
    <property type="term" value="C:nucleus"/>
    <property type="evidence" value="ECO:0007669"/>
    <property type="project" value="TreeGrafter"/>
</dbReference>
<dbReference type="PROSITE" id="PS51394">
    <property type="entry name" value="PFU"/>
    <property type="match status" value="1"/>
</dbReference>
<dbReference type="Proteomes" id="UP000664521">
    <property type="component" value="Unassembled WGS sequence"/>
</dbReference>
<dbReference type="InterPro" id="IPR011989">
    <property type="entry name" value="ARM-like"/>
</dbReference>
<dbReference type="PROSITE" id="PS50294">
    <property type="entry name" value="WD_REPEATS_REGION"/>
    <property type="match status" value="3"/>
</dbReference>
<dbReference type="PROSITE" id="PS51396">
    <property type="entry name" value="PUL"/>
    <property type="match status" value="1"/>
</dbReference>
<dbReference type="SUPFAM" id="SSF50978">
    <property type="entry name" value="WD40 repeat-like"/>
    <property type="match status" value="1"/>
</dbReference>
<evidence type="ECO:0000256" key="6">
    <source>
        <dbReference type="SAM" id="MobiDB-lite"/>
    </source>
</evidence>
<evidence type="ECO:0000259" key="7">
    <source>
        <dbReference type="PROSITE" id="PS51394"/>
    </source>
</evidence>
<dbReference type="FunFam" id="3.10.20.870:FF:000003">
    <property type="entry name" value="Polyubiquitin binding (Doa1 Ufd3) protein"/>
    <property type="match status" value="1"/>
</dbReference>
<accession>A0A8H3F9Q8</accession>
<dbReference type="InterPro" id="IPR013535">
    <property type="entry name" value="PUL_dom"/>
</dbReference>
<gene>
    <name evidence="9" type="ORF">HETSPECPRED_004047</name>
</gene>
<comment type="subcellular location">
    <subcellularLocation>
        <location evidence="1">Cytoplasm</location>
    </subcellularLocation>
</comment>
<feature type="repeat" description="WD" evidence="5">
    <location>
        <begin position="232"/>
        <end position="262"/>
    </location>
</feature>
<feature type="repeat" description="WD" evidence="5">
    <location>
        <begin position="10"/>
        <end position="50"/>
    </location>
</feature>
<evidence type="ECO:0000256" key="1">
    <source>
        <dbReference type="ARBA" id="ARBA00004496"/>
    </source>
</evidence>
<dbReference type="GO" id="GO:0010992">
    <property type="term" value="P:ubiquitin recycling"/>
    <property type="evidence" value="ECO:0007669"/>
    <property type="project" value="TreeGrafter"/>
</dbReference>
<feature type="region of interest" description="Disordered" evidence="6">
    <location>
        <begin position="460"/>
        <end position="507"/>
    </location>
</feature>
<dbReference type="Pfam" id="PF08324">
    <property type="entry name" value="PUL"/>
    <property type="match status" value="1"/>
</dbReference>
<dbReference type="InterPro" id="IPR020472">
    <property type="entry name" value="WD40_PAC1"/>
</dbReference>
<dbReference type="OrthoDB" id="10265988at2759"/>
<keyword evidence="3 5" id="KW-0853">WD repeat</keyword>
<dbReference type="FunFam" id="2.130.10.10:FF:000236">
    <property type="entry name" value="Polyubiquitin binding protein (Doa1/Ufd3)"/>
    <property type="match status" value="1"/>
</dbReference>
<proteinExistence type="predicted"/>
<comment type="caution">
    <text evidence="9">The sequence shown here is derived from an EMBL/GenBank/DDBJ whole genome shotgun (WGS) entry which is preliminary data.</text>
</comment>
<feature type="repeat" description="WD" evidence="5">
    <location>
        <begin position="105"/>
        <end position="138"/>
    </location>
</feature>
<dbReference type="InterPro" id="IPR015943">
    <property type="entry name" value="WD40/YVTN_repeat-like_dom_sf"/>
</dbReference>
<dbReference type="Gene3D" id="3.10.20.870">
    <property type="entry name" value="PFU (PLAA family ubiquitin binding), C-terminal domain"/>
    <property type="match status" value="1"/>
</dbReference>
<feature type="domain" description="PFU" evidence="7">
    <location>
        <begin position="373"/>
        <end position="469"/>
    </location>
</feature>
<evidence type="ECO:0000313" key="10">
    <source>
        <dbReference type="Proteomes" id="UP000664521"/>
    </source>
</evidence>
<dbReference type="InterPro" id="IPR015155">
    <property type="entry name" value="PFU"/>
</dbReference>
<evidence type="ECO:0008006" key="11">
    <source>
        <dbReference type="Google" id="ProtNLM"/>
    </source>
</evidence>
<feature type="compositionally biased region" description="Polar residues" evidence="6">
    <location>
        <begin position="323"/>
        <end position="337"/>
    </location>
</feature>
<dbReference type="InterPro" id="IPR038122">
    <property type="entry name" value="PFU_sf"/>
</dbReference>
<dbReference type="Gene3D" id="1.25.10.10">
    <property type="entry name" value="Leucine-rich Repeat Variant"/>
    <property type="match status" value="1"/>
</dbReference>
<feature type="region of interest" description="Disordered" evidence="6">
    <location>
        <begin position="323"/>
        <end position="344"/>
    </location>
</feature>
<evidence type="ECO:0000313" key="9">
    <source>
        <dbReference type="EMBL" id="CAF9919604.1"/>
    </source>
</evidence>
<organism evidence="9 10">
    <name type="scientific">Heterodermia speciosa</name>
    <dbReference type="NCBI Taxonomy" id="116794"/>
    <lineage>
        <taxon>Eukaryota</taxon>
        <taxon>Fungi</taxon>
        <taxon>Dikarya</taxon>
        <taxon>Ascomycota</taxon>
        <taxon>Pezizomycotina</taxon>
        <taxon>Lecanoromycetes</taxon>
        <taxon>OSLEUM clade</taxon>
        <taxon>Lecanoromycetidae</taxon>
        <taxon>Caliciales</taxon>
        <taxon>Physciaceae</taxon>
        <taxon>Heterodermia</taxon>
    </lineage>
</organism>
<sequence>MSDYKLSASLAEHEDDVRGVVFPNSHLIVSASRDATTRVWKLLSQKPPKYDCTISTHGSSFINAITYLPPTKSYPEGLVISGGKDSIIETRQPGKPPEDNAEALLLGHAHNVCALDINPRDGLIVSGSWDGTGRLWKIGKWDCEAVLEAHGGSVWAVLAYDSDTIITGCADKLIRLFTPSGKLLHTIKGSADVVRALCRVPSDHPSKADFASAGNDGVIRLWKLDGRQVGELHGHESFIYSLVDSPNGELISSGEDRTVRIWRGSECVQTITHPAISVWGVAVCPDNGDIVSGASDRIVRVFSRDSDRQAAPEAIQAFDESVKSSSIPQQQVGNGNINKEKLPGPEFLEQKSGTKEGQVVMIQESNGSVSAHQWSQGAGRWMNVGTVVDAAGSSGKKTHHRGKDYDYVFDVDIEDGKPPLKLPYNLSQNPYEAATKFIQDNELPMSYLDQVANFITSNTQGATLGQPSQPEPAAADPWGSGRYVPGENQSSTAAAPTPTTSSRSQVLPQKSYLSIKTANLRTIKKKIEELNQQLIAEGSKDISLTPSMLSTLSEMLPPLEASLANTTPRSNPSLESGVGLVLTIIARWPPSHVLPALDLLRLLTASTPAAATYLSPTGENLTDILSTSGVFSDQDRPNNIMLATRAFSNLFETPAGRTLADNNFERIHGLIKDATVPSTSNGNSNNNRNLSIAVATLYVNYAVLLTSEPHSSMPSSIDRGLALGDDLTKLVRTSADSEAVYRALVALGTLLGLGEEVKMAANEIFDAEGALKKAEQAVKEPRVKTVAGEIRALLASAKGL</sequence>
<evidence type="ECO:0000256" key="5">
    <source>
        <dbReference type="PROSITE-ProRule" id="PRU00221"/>
    </source>
</evidence>
<dbReference type="PANTHER" id="PTHR19849">
    <property type="entry name" value="PHOSPHOLIPASE A-2-ACTIVATING PROTEIN"/>
    <property type="match status" value="1"/>
</dbReference>
<reference evidence="9" key="1">
    <citation type="submission" date="2021-03" db="EMBL/GenBank/DDBJ databases">
        <authorList>
            <person name="Tagirdzhanova G."/>
        </authorList>
    </citation>
    <scope>NUCLEOTIDE SEQUENCE</scope>
</reference>
<evidence type="ECO:0000256" key="3">
    <source>
        <dbReference type="ARBA" id="ARBA00022574"/>
    </source>
</evidence>
<protein>
    <recommendedName>
        <fullName evidence="11">PFU domain-containing protein</fullName>
    </recommendedName>
</protein>
<dbReference type="Gene3D" id="2.130.10.10">
    <property type="entry name" value="YVTN repeat-like/Quinoprotein amine dehydrogenase"/>
    <property type="match status" value="1"/>
</dbReference>
<dbReference type="Pfam" id="PF09070">
    <property type="entry name" value="PFU"/>
    <property type="match status" value="1"/>
</dbReference>
<dbReference type="GO" id="GO:0005737">
    <property type="term" value="C:cytoplasm"/>
    <property type="evidence" value="ECO:0007669"/>
    <property type="project" value="UniProtKB-SubCell"/>
</dbReference>
<dbReference type="EMBL" id="CAJPDS010000024">
    <property type="protein sequence ID" value="CAF9919604.1"/>
    <property type="molecule type" value="Genomic_DNA"/>
</dbReference>
<keyword evidence="2" id="KW-0963">Cytoplasm</keyword>
<dbReference type="PROSITE" id="PS50082">
    <property type="entry name" value="WD_REPEATS_2"/>
    <property type="match status" value="3"/>
</dbReference>
<name>A0A8H3F9Q8_9LECA</name>
<dbReference type="InterPro" id="IPR001680">
    <property type="entry name" value="WD40_rpt"/>
</dbReference>
<feature type="domain" description="PUL" evidence="8">
    <location>
        <begin position="505"/>
        <end position="793"/>
    </location>
</feature>
<dbReference type="GO" id="GO:0043130">
    <property type="term" value="F:ubiquitin binding"/>
    <property type="evidence" value="ECO:0007669"/>
    <property type="project" value="TreeGrafter"/>
</dbReference>
<dbReference type="PRINTS" id="PR00320">
    <property type="entry name" value="GPROTEINBRPT"/>
</dbReference>
<evidence type="ECO:0000256" key="4">
    <source>
        <dbReference type="ARBA" id="ARBA00022737"/>
    </source>
</evidence>